<dbReference type="EMBL" id="JAPNKE010000002">
    <property type="protein sequence ID" value="MCY1009414.1"/>
    <property type="molecule type" value="Genomic_DNA"/>
</dbReference>
<proteinExistence type="predicted"/>
<protein>
    <submittedName>
        <fullName evidence="2">DUF4435 domain-containing protein</fullName>
    </submittedName>
</protein>
<evidence type="ECO:0000259" key="1">
    <source>
        <dbReference type="Pfam" id="PF14491"/>
    </source>
</evidence>
<comment type="caution">
    <text evidence="2">The sequence shown here is derived from an EMBL/GenBank/DDBJ whole genome shotgun (WGS) entry which is preliminary data.</text>
</comment>
<gene>
    <name evidence="2" type="ORF">OV079_28400</name>
</gene>
<keyword evidence="3" id="KW-1185">Reference proteome</keyword>
<dbReference type="AlphaFoldDB" id="A0A9X3ETY8"/>
<evidence type="ECO:0000313" key="2">
    <source>
        <dbReference type="EMBL" id="MCY1009414.1"/>
    </source>
</evidence>
<dbReference type="InterPro" id="IPR029492">
    <property type="entry name" value="DUF4435"/>
</dbReference>
<accession>A0A9X3ETY8</accession>
<name>A0A9X3ETY8_9BACT</name>
<dbReference type="RefSeq" id="WP_267772080.1">
    <property type="nucleotide sequence ID" value="NZ_JAPNKE010000002.1"/>
</dbReference>
<organism evidence="2 3">
    <name type="scientific">Nannocystis pusilla</name>
    <dbReference type="NCBI Taxonomy" id="889268"/>
    <lineage>
        <taxon>Bacteria</taxon>
        <taxon>Pseudomonadati</taxon>
        <taxon>Myxococcota</taxon>
        <taxon>Polyangia</taxon>
        <taxon>Nannocystales</taxon>
        <taxon>Nannocystaceae</taxon>
        <taxon>Nannocystis</taxon>
    </lineage>
</organism>
<feature type="domain" description="DUF4435" evidence="1">
    <location>
        <begin position="4"/>
        <end position="128"/>
    </location>
</feature>
<dbReference type="Pfam" id="PF14491">
    <property type="entry name" value="DUF4435"/>
    <property type="match status" value="1"/>
</dbReference>
<reference evidence="2" key="1">
    <citation type="submission" date="2022-11" db="EMBL/GenBank/DDBJ databases">
        <title>Minimal conservation of predation-associated metabolite biosynthetic gene clusters underscores biosynthetic potential of Myxococcota including descriptions for ten novel species: Archangium lansinium sp. nov., Myxococcus landrumus sp. nov., Nannocystis bai.</title>
        <authorList>
            <person name="Ahearne A."/>
            <person name="Stevens C."/>
            <person name="Phillips K."/>
        </authorList>
    </citation>
    <scope>NUCLEOTIDE SEQUENCE</scope>
    <source>
        <strain evidence="2">Na p29</strain>
    </source>
</reference>
<evidence type="ECO:0000313" key="3">
    <source>
        <dbReference type="Proteomes" id="UP001150924"/>
    </source>
</evidence>
<sequence>MLSFVKCNSKEGVLATLKEFKSLYQPNPRAMFFVDRDHDDLVGEQPDAYLYLFVTDGYSIENELCSDSVVRRHCVETLGLDSQHVAVERAVGQFGAAFGSFEEAVRMPMAWIVAARRKGKVNIRNVVSKTLLYFDSEKMRVTLASSWDDSVAYLCRVTGDNGPHPGVSGDELDSAQRDMAMVAPKVWMRGKQCVWFCVQFLNAIAVSFRAVGLFEKVHRLDEANAIQDLAPRVSPSATLRSFLERVVQALVNP</sequence>
<dbReference type="Proteomes" id="UP001150924">
    <property type="component" value="Unassembled WGS sequence"/>
</dbReference>